<evidence type="ECO:0000256" key="4">
    <source>
        <dbReference type="ARBA" id="ARBA00022475"/>
    </source>
</evidence>
<evidence type="ECO:0000256" key="3">
    <source>
        <dbReference type="ARBA" id="ARBA00022448"/>
    </source>
</evidence>
<keyword evidence="4 9" id="KW-1003">Cell membrane</keyword>
<evidence type="ECO:0000313" key="14">
    <source>
        <dbReference type="Proteomes" id="UP001589814"/>
    </source>
</evidence>
<feature type="domain" description="AprE-like beta-barrel" evidence="12">
    <location>
        <begin position="373"/>
        <end position="459"/>
    </location>
</feature>
<dbReference type="InterPro" id="IPR058781">
    <property type="entry name" value="HH_AprE-like"/>
</dbReference>
<keyword evidence="7 9" id="KW-1133">Transmembrane helix</keyword>
<feature type="coiled-coil region" evidence="10">
    <location>
        <begin position="195"/>
        <end position="331"/>
    </location>
</feature>
<dbReference type="Gene3D" id="1.20.120.330">
    <property type="entry name" value="Nucleotidyltransferases domain 2"/>
    <property type="match status" value="1"/>
</dbReference>
<evidence type="ECO:0000256" key="9">
    <source>
        <dbReference type="RuleBase" id="RU365093"/>
    </source>
</evidence>
<dbReference type="InterPro" id="IPR058982">
    <property type="entry name" value="Beta-barrel_AprE"/>
</dbReference>
<evidence type="ECO:0000259" key="12">
    <source>
        <dbReference type="Pfam" id="PF26002"/>
    </source>
</evidence>
<evidence type="ECO:0000256" key="10">
    <source>
        <dbReference type="SAM" id="Coils"/>
    </source>
</evidence>
<proteinExistence type="inferred from homology"/>
<keyword evidence="8 9" id="KW-0472">Membrane</keyword>
<protein>
    <recommendedName>
        <fullName evidence="9">Membrane fusion protein (MFP) family protein</fullName>
    </recommendedName>
</protein>
<keyword evidence="3 9" id="KW-0813">Transport</keyword>
<dbReference type="SUPFAM" id="SSF111369">
    <property type="entry name" value="HlyD-like secretion proteins"/>
    <property type="match status" value="1"/>
</dbReference>
<evidence type="ECO:0000256" key="2">
    <source>
        <dbReference type="ARBA" id="ARBA00009477"/>
    </source>
</evidence>
<dbReference type="Pfam" id="PF25994">
    <property type="entry name" value="HH_AprE"/>
    <property type="match status" value="1"/>
</dbReference>
<feature type="domain" description="AprE-like long alpha-helical hairpin" evidence="11">
    <location>
        <begin position="149"/>
        <end position="326"/>
    </location>
</feature>
<organism evidence="13 14">
    <name type="scientific">Kushneria aurantia</name>
    <dbReference type="NCBI Taxonomy" id="504092"/>
    <lineage>
        <taxon>Bacteria</taxon>
        <taxon>Pseudomonadati</taxon>
        <taxon>Pseudomonadota</taxon>
        <taxon>Gammaproteobacteria</taxon>
        <taxon>Oceanospirillales</taxon>
        <taxon>Halomonadaceae</taxon>
        <taxon>Kushneria</taxon>
    </lineage>
</organism>
<keyword evidence="14" id="KW-1185">Reference proteome</keyword>
<feature type="transmembrane region" description="Helical" evidence="9">
    <location>
        <begin position="74"/>
        <end position="92"/>
    </location>
</feature>
<evidence type="ECO:0000259" key="11">
    <source>
        <dbReference type="Pfam" id="PF25994"/>
    </source>
</evidence>
<keyword evidence="10" id="KW-0175">Coiled coil</keyword>
<reference evidence="13 14" key="1">
    <citation type="submission" date="2024-09" db="EMBL/GenBank/DDBJ databases">
        <authorList>
            <person name="Sun Q."/>
            <person name="Mori K."/>
        </authorList>
    </citation>
    <scope>NUCLEOTIDE SEQUENCE [LARGE SCALE GENOMIC DNA]</scope>
    <source>
        <strain evidence="13 14">CCM 7415</strain>
    </source>
</reference>
<dbReference type="RefSeq" id="WP_019951566.1">
    <property type="nucleotide sequence ID" value="NZ_JBHLVX010000056.1"/>
</dbReference>
<comment type="caution">
    <text evidence="13">The sequence shown here is derived from an EMBL/GenBank/DDBJ whole genome shotgun (WGS) entry which is preliminary data.</text>
</comment>
<accession>A0ABV6G712</accession>
<evidence type="ECO:0000256" key="5">
    <source>
        <dbReference type="ARBA" id="ARBA00022519"/>
    </source>
</evidence>
<evidence type="ECO:0000256" key="1">
    <source>
        <dbReference type="ARBA" id="ARBA00004377"/>
    </source>
</evidence>
<dbReference type="SUPFAM" id="SSF56954">
    <property type="entry name" value="Outer membrane efflux proteins (OEP)"/>
    <property type="match status" value="1"/>
</dbReference>
<dbReference type="PANTHER" id="PTHR30386:SF26">
    <property type="entry name" value="TRANSPORT PROTEIN COMB"/>
    <property type="match status" value="1"/>
</dbReference>
<gene>
    <name evidence="13" type="ORF">ACFFHW_15085</name>
</gene>
<dbReference type="Gene3D" id="2.40.50.100">
    <property type="match status" value="1"/>
</dbReference>
<name>A0ABV6G712_9GAMM</name>
<evidence type="ECO:0000256" key="8">
    <source>
        <dbReference type="ARBA" id="ARBA00023136"/>
    </source>
</evidence>
<dbReference type="EMBL" id="JBHLVX010000056">
    <property type="protein sequence ID" value="MFC0269293.1"/>
    <property type="molecule type" value="Genomic_DNA"/>
</dbReference>
<dbReference type="Pfam" id="PF26002">
    <property type="entry name" value="Beta-barrel_AprE"/>
    <property type="match status" value="1"/>
</dbReference>
<dbReference type="Proteomes" id="UP001589814">
    <property type="component" value="Unassembled WGS sequence"/>
</dbReference>
<dbReference type="InterPro" id="IPR010129">
    <property type="entry name" value="T1SS_HlyD"/>
</dbReference>
<keyword evidence="5 9" id="KW-0997">Cell inner membrane</keyword>
<keyword evidence="6 9" id="KW-0812">Transmembrane</keyword>
<comment type="similarity">
    <text evidence="2 9">Belongs to the membrane fusion protein (MFP) (TC 8.A.1) family.</text>
</comment>
<dbReference type="Gene3D" id="2.40.30.170">
    <property type="match status" value="1"/>
</dbReference>
<evidence type="ECO:0000256" key="7">
    <source>
        <dbReference type="ARBA" id="ARBA00022989"/>
    </source>
</evidence>
<comment type="subcellular location">
    <subcellularLocation>
        <location evidence="1 9">Cell inner membrane</location>
        <topology evidence="1 9">Single-pass membrane protein</topology>
    </subcellularLocation>
</comment>
<dbReference type="PANTHER" id="PTHR30386">
    <property type="entry name" value="MEMBRANE FUSION SUBUNIT OF EMRAB-TOLC MULTIDRUG EFFLUX PUMP"/>
    <property type="match status" value="1"/>
</dbReference>
<sequence length="482" mass="54180">MSAARKDKKGDDQRTLEQKGFEALGRFSHKGGKPLRPLIDRLFARRVTGLHLDRDWNHDADWARIQQEPMRARWLLYAMVLVVIALIVWASFGKIDEVTRGTGRVVPASQLQTLSSLDGGIVQEILAREGERVDRGQLLMRIDPTRFVANFRENRVQAFALQARITRLEALIKDVPFEPSDELQQNAPEIVADERQLYQNLRQETSQEIAILNEQLSQRRDELRETQSRVATARQSLNLASQELSMTRPMLDTGAVSEVEVLRLEREVSNARGELNQASARVDQLQSAIEEAQSKIDEARSERVSDWRTELAQARGELAALNESGTGLENRVTTAELRSPVDGIVQSVNINTVGGVAQPGQDIIEIVPTDEQLLVEARIAPRDVAFLHPGQRAIIKLTAYDFSLYGGFEAELVNISPDTVTDEDGNTFYRVRVRSEEGAFEKDLTVIPGMIAQVDIVTGKRTVMQYLLKPVLRAWRDSLGER</sequence>
<dbReference type="NCBIfam" id="TIGR01843">
    <property type="entry name" value="type_I_hlyD"/>
    <property type="match status" value="1"/>
</dbReference>
<dbReference type="InterPro" id="IPR050739">
    <property type="entry name" value="MFP"/>
</dbReference>
<evidence type="ECO:0000313" key="13">
    <source>
        <dbReference type="EMBL" id="MFC0269293.1"/>
    </source>
</evidence>
<evidence type="ECO:0000256" key="6">
    <source>
        <dbReference type="ARBA" id="ARBA00022692"/>
    </source>
</evidence>
<dbReference type="PRINTS" id="PR01490">
    <property type="entry name" value="RTXTOXIND"/>
</dbReference>